<feature type="compositionally biased region" description="Polar residues" evidence="14">
    <location>
        <begin position="460"/>
        <end position="476"/>
    </location>
</feature>
<keyword evidence="6 13" id="KW-0863">Zinc-finger</keyword>
<feature type="compositionally biased region" description="Polar residues" evidence="14">
    <location>
        <begin position="616"/>
        <end position="635"/>
    </location>
</feature>
<feature type="domain" description="C2H2-type" evidence="15">
    <location>
        <begin position="785"/>
        <end position="812"/>
    </location>
</feature>
<dbReference type="InterPro" id="IPR036236">
    <property type="entry name" value="Znf_C2H2_sf"/>
</dbReference>
<dbReference type="Proteomes" id="UP000261600">
    <property type="component" value="Unplaced"/>
</dbReference>
<reference evidence="16" key="2">
    <citation type="submission" date="2025-09" db="UniProtKB">
        <authorList>
            <consortium name="Ensembl"/>
        </authorList>
    </citation>
    <scope>IDENTIFICATION</scope>
</reference>
<keyword evidence="5" id="KW-0677">Repeat</keyword>
<feature type="domain" description="C2H2-type" evidence="15">
    <location>
        <begin position="698"/>
        <end position="726"/>
    </location>
</feature>
<proteinExistence type="inferred from homology"/>
<evidence type="ECO:0000256" key="9">
    <source>
        <dbReference type="ARBA" id="ARBA00023015"/>
    </source>
</evidence>
<name>A0A3Q3JL34_MONAL</name>
<feature type="region of interest" description="Disordered" evidence="14">
    <location>
        <begin position="408"/>
        <end position="506"/>
    </location>
</feature>
<dbReference type="CDD" id="cd11657">
    <property type="entry name" value="TIN2_N"/>
    <property type="match status" value="1"/>
</dbReference>
<dbReference type="FunFam" id="3.30.160.60:FF:002343">
    <property type="entry name" value="Zinc finger protein 33A"/>
    <property type="match status" value="1"/>
</dbReference>
<feature type="domain" description="C2H2-type" evidence="15">
    <location>
        <begin position="841"/>
        <end position="868"/>
    </location>
</feature>
<evidence type="ECO:0000256" key="14">
    <source>
        <dbReference type="SAM" id="MobiDB-lite"/>
    </source>
</evidence>
<accession>A0A3Q3JL34</accession>
<feature type="domain" description="C2H2-type" evidence="15">
    <location>
        <begin position="953"/>
        <end position="980"/>
    </location>
</feature>
<dbReference type="InterPro" id="IPR013087">
    <property type="entry name" value="Znf_C2H2_type"/>
</dbReference>
<dbReference type="PANTHER" id="PTHR24384">
    <property type="entry name" value="FINGER PUTATIVE TRANSCRIPTION FACTOR FAMILY-RELATED"/>
    <property type="match status" value="1"/>
</dbReference>
<organism evidence="16 17">
    <name type="scientific">Monopterus albus</name>
    <name type="common">Swamp eel</name>
    <dbReference type="NCBI Taxonomy" id="43700"/>
    <lineage>
        <taxon>Eukaryota</taxon>
        <taxon>Metazoa</taxon>
        <taxon>Chordata</taxon>
        <taxon>Craniata</taxon>
        <taxon>Vertebrata</taxon>
        <taxon>Euteleostomi</taxon>
        <taxon>Actinopterygii</taxon>
        <taxon>Neopterygii</taxon>
        <taxon>Teleostei</taxon>
        <taxon>Neoteleostei</taxon>
        <taxon>Acanthomorphata</taxon>
        <taxon>Anabantaria</taxon>
        <taxon>Synbranchiformes</taxon>
        <taxon>Synbranchidae</taxon>
        <taxon>Monopterus</taxon>
    </lineage>
</organism>
<keyword evidence="7" id="KW-0862">Zinc</keyword>
<feature type="domain" description="C2H2-type" evidence="15">
    <location>
        <begin position="981"/>
        <end position="1008"/>
    </location>
</feature>
<feature type="domain" description="C2H2-type" evidence="15">
    <location>
        <begin position="925"/>
        <end position="952"/>
    </location>
</feature>
<keyword evidence="3" id="KW-1017">Isopeptide bond</keyword>
<dbReference type="GO" id="GO:0000978">
    <property type="term" value="F:RNA polymerase II cis-regulatory region sequence-specific DNA binding"/>
    <property type="evidence" value="ECO:0007669"/>
    <property type="project" value="TreeGrafter"/>
</dbReference>
<dbReference type="Pfam" id="PF00096">
    <property type="entry name" value="zf-C2H2"/>
    <property type="match status" value="6"/>
</dbReference>
<dbReference type="PROSITE" id="PS00028">
    <property type="entry name" value="ZINC_FINGER_C2H2_1"/>
    <property type="match status" value="13"/>
</dbReference>
<evidence type="ECO:0000256" key="2">
    <source>
        <dbReference type="ARBA" id="ARBA00006991"/>
    </source>
</evidence>
<evidence type="ECO:0000256" key="11">
    <source>
        <dbReference type="ARBA" id="ARBA00023163"/>
    </source>
</evidence>
<evidence type="ECO:0000256" key="7">
    <source>
        <dbReference type="ARBA" id="ARBA00022833"/>
    </source>
</evidence>
<evidence type="ECO:0000313" key="17">
    <source>
        <dbReference type="Proteomes" id="UP000261600"/>
    </source>
</evidence>
<sequence length="1053" mass="118518">MFSEKTVRLYMRSHGIYICTFTLVAYFSDDGLYKKLCGDEHSGEMHGGIWCAVISSEGIIIDPGLPLSSLRLLVPPLQLLSAAMWQLVKQKDVMNYERVQEFVFMVTEAVPGLVSHRQRAQLILGLRARFILELCKGSARGSVDSQVIQSYLDRLPLISTNTDYRDAEVKTAESTFTALVQSLLKDPVERAYFFQEVFPVEYGPHYDAALQVLLWELLSKLEKLFPVPDLKQTAAWLTFTPSVLEECVQSTPEELSSVLEHYKSSGLLKMPCGPSSTIGSCIMSALSIPPSQKTNISVGLESIHNYANILNPVTFVGADQYSVMAVYTELEVGASEVDEVIESTEVQVQTDFYEEEIVAVSTDNTNSEEATSLRAEEMSETVDVAKALETLTKTFALRKESLCQDVLTGKSNNSSLNEEAGSGNATDERKTTEGSERSDQSCDKSEIVEEMKDDIPPRGTESSIDTSCSDLNDNCKSVSVHEETTEVSSEISETQQSSSSANIRRSSRLQMKTCKFKKLPKDIIDEPEMSQADASVAPSVIAIKGTDKGDSGEMTSIIFTCSRCPFHNSDKNSPPHFHMQSVRTEVYRTLSGARFTPSPSSSDEIFTSIKLFPKGNTETAEQPESQSKANVSQSQSRQKALTCEACGKMFTRTSDVRRHQLTHTGERPFHCSRCDRTFQHSWDLAKHESKRHGVAISFSCQLCRSSFANLRALTVHHKKSHSQESQLPQICSICSQSFPTSCELLEHRKSHVTSKRYICQQCGEGFDSLLARSQHRQMHQVKHQFKCPHCEKTYTRRSDVKRHLSNHTGERPYQCNQCNKRFSLRFMLMKHLRVHTGERPFQCSHCPKRFTLVSVLARHERMHTGEKPFLCSQCGKGFLSQGELSKHHRSHVDDRPYSCLQCDKRFKSKKTQQEHIISHTGARPFPCTYCGKGFTKPYALTRHNLIHTGERPFPCGHCEKSFLTLSEAQLHQRIHTGERPYPCNVCELKFKSSSELARHKRTHSGLKPLKPCCDLCMKTFASKAKLREHMETHREEGEAAQCVDSIQLEKSNS</sequence>
<evidence type="ECO:0000256" key="8">
    <source>
        <dbReference type="ARBA" id="ARBA00022843"/>
    </source>
</evidence>
<feature type="domain" description="C2H2-type" evidence="15">
    <location>
        <begin position="669"/>
        <end position="692"/>
    </location>
</feature>
<keyword evidence="10" id="KW-0238">DNA-binding</keyword>
<dbReference type="AlphaFoldDB" id="A0A3Q3JL34"/>
<dbReference type="Pfam" id="PF13912">
    <property type="entry name" value="zf-C2H2_6"/>
    <property type="match status" value="2"/>
</dbReference>
<keyword evidence="9" id="KW-0805">Transcription regulation</keyword>
<feature type="domain" description="C2H2-type" evidence="15">
    <location>
        <begin position="729"/>
        <end position="756"/>
    </location>
</feature>
<reference evidence="16" key="1">
    <citation type="submission" date="2025-08" db="UniProtKB">
        <authorList>
            <consortium name="Ensembl"/>
        </authorList>
    </citation>
    <scope>IDENTIFICATION</scope>
</reference>
<keyword evidence="4" id="KW-0479">Metal-binding</keyword>
<evidence type="ECO:0000256" key="5">
    <source>
        <dbReference type="ARBA" id="ARBA00022737"/>
    </source>
</evidence>
<feature type="domain" description="C2H2-type" evidence="15">
    <location>
        <begin position="897"/>
        <end position="924"/>
    </location>
</feature>
<feature type="domain" description="C2H2-type" evidence="15">
    <location>
        <begin position="869"/>
        <end position="896"/>
    </location>
</feature>
<dbReference type="STRING" id="43700.ENSMALP00000014967"/>
<evidence type="ECO:0000256" key="3">
    <source>
        <dbReference type="ARBA" id="ARBA00022499"/>
    </source>
</evidence>
<keyword evidence="11" id="KW-0804">Transcription</keyword>
<evidence type="ECO:0000256" key="6">
    <source>
        <dbReference type="ARBA" id="ARBA00022771"/>
    </source>
</evidence>
<dbReference type="Gene3D" id="3.30.160.60">
    <property type="entry name" value="Classic Zinc Finger"/>
    <property type="match status" value="12"/>
</dbReference>
<feature type="domain" description="C2H2-type" evidence="15">
    <location>
        <begin position="1013"/>
        <end position="1038"/>
    </location>
</feature>
<dbReference type="InterPro" id="IPR050752">
    <property type="entry name" value="C2H2-ZF_domain"/>
</dbReference>
<dbReference type="InterPro" id="IPR029400">
    <property type="entry name" value="TINF2_N"/>
</dbReference>
<dbReference type="PANTHER" id="PTHR24384:SF189">
    <property type="entry name" value="C2H2-TYPE DOMAIN-CONTAINING PROTEIN-RELATED"/>
    <property type="match status" value="1"/>
</dbReference>
<evidence type="ECO:0000259" key="15">
    <source>
        <dbReference type="PROSITE" id="PS50157"/>
    </source>
</evidence>
<comment type="similarity">
    <text evidence="2">Belongs to the krueppel C2H2-type zinc-finger protein family.</text>
</comment>
<evidence type="ECO:0000256" key="4">
    <source>
        <dbReference type="ARBA" id="ARBA00022723"/>
    </source>
</evidence>
<dbReference type="FunFam" id="3.30.160.60:FF:000690">
    <property type="entry name" value="Zinc finger protein 354C"/>
    <property type="match status" value="1"/>
</dbReference>
<dbReference type="GO" id="GO:0000981">
    <property type="term" value="F:DNA-binding transcription factor activity, RNA polymerase II-specific"/>
    <property type="evidence" value="ECO:0007669"/>
    <property type="project" value="TreeGrafter"/>
</dbReference>
<feature type="domain" description="C2H2-type" evidence="15">
    <location>
        <begin position="757"/>
        <end position="784"/>
    </location>
</feature>
<feature type="domain" description="C2H2-type" evidence="15">
    <location>
        <begin position="813"/>
        <end position="840"/>
    </location>
</feature>
<dbReference type="FunFam" id="3.30.160.60:FF:001485">
    <property type="entry name" value="Krueppel-related zinc finger protein"/>
    <property type="match status" value="1"/>
</dbReference>
<dbReference type="FunFam" id="3.30.160.60:FF:000710">
    <property type="entry name" value="Zinc finger protein 768"/>
    <property type="match status" value="1"/>
</dbReference>
<dbReference type="Pfam" id="PF14973">
    <property type="entry name" value="TINF2_N"/>
    <property type="match status" value="1"/>
</dbReference>
<evidence type="ECO:0000313" key="16">
    <source>
        <dbReference type="Ensembl" id="ENSMALP00000014967.1"/>
    </source>
</evidence>
<keyword evidence="8" id="KW-0832">Ubl conjugation</keyword>
<dbReference type="SUPFAM" id="SSF57667">
    <property type="entry name" value="beta-beta-alpha zinc fingers"/>
    <property type="match status" value="7"/>
</dbReference>
<dbReference type="FunFam" id="3.30.160.60:FF:000624">
    <property type="entry name" value="zinc finger protein 697"/>
    <property type="match status" value="1"/>
</dbReference>
<dbReference type="SMART" id="SM00355">
    <property type="entry name" value="ZnF_C2H2"/>
    <property type="match status" value="14"/>
</dbReference>
<dbReference type="Ensembl" id="ENSMALT00000015275.1">
    <property type="protein sequence ID" value="ENSMALP00000014967.1"/>
    <property type="gene ID" value="ENSMALG00000010515.1"/>
</dbReference>
<dbReference type="FunFam" id="3.30.160.60:FF:000151">
    <property type="entry name" value="Zinc finger and SCAN domain-containing 21"/>
    <property type="match status" value="1"/>
</dbReference>
<feature type="compositionally biased region" description="Low complexity" evidence="14">
    <location>
        <begin position="486"/>
        <end position="504"/>
    </location>
</feature>
<comment type="subcellular location">
    <subcellularLocation>
        <location evidence="1">Nucleus</location>
    </subcellularLocation>
</comment>
<feature type="compositionally biased region" description="Basic and acidic residues" evidence="14">
    <location>
        <begin position="426"/>
        <end position="456"/>
    </location>
</feature>
<keyword evidence="12" id="KW-0539">Nucleus</keyword>
<dbReference type="GO" id="GO:0005634">
    <property type="term" value="C:nucleus"/>
    <property type="evidence" value="ECO:0007669"/>
    <property type="project" value="UniProtKB-SubCell"/>
</dbReference>
<feature type="region of interest" description="Disordered" evidence="14">
    <location>
        <begin position="615"/>
        <end position="635"/>
    </location>
</feature>
<keyword evidence="17" id="KW-1185">Reference proteome</keyword>
<evidence type="ECO:0000256" key="12">
    <source>
        <dbReference type="ARBA" id="ARBA00023242"/>
    </source>
</evidence>
<feature type="domain" description="C2H2-type" evidence="15">
    <location>
        <begin position="641"/>
        <end position="668"/>
    </location>
</feature>
<evidence type="ECO:0000256" key="1">
    <source>
        <dbReference type="ARBA" id="ARBA00004123"/>
    </source>
</evidence>
<protein>
    <recommendedName>
        <fullName evidence="15">C2H2-type domain-containing protein</fullName>
    </recommendedName>
</protein>
<dbReference type="PROSITE" id="PS50157">
    <property type="entry name" value="ZINC_FINGER_C2H2_2"/>
    <property type="match status" value="14"/>
</dbReference>
<evidence type="ECO:0000256" key="13">
    <source>
        <dbReference type="PROSITE-ProRule" id="PRU00042"/>
    </source>
</evidence>
<evidence type="ECO:0000256" key="10">
    <source>
        <dbReference type="ARBA" id="ARBA00023125"/>
    </source>
</evidence>
<dbReference type="GO" id="GO:0008270">
    <property type="term" value="F:zinc ion binding"/>
    <property type="evidence" value="ECO:0007669"/>
    <property type="project" value="UniProtKB-KW"/>
</dbReference>